<feature type="compositionally biased region" description="Polar residues" evidence="1">
    <location>
        <begin position="1"/>
        <end position="12"/>
    </location>
</feature>
<proteinExistence type="predicted"/>
<name>A0A7S1DTB1_HEMAN</name>
<evidence type="ECO:0000256" key="1">
    <source>
        <dbReference type="SAM" id="MobiDB-lite"/>
    </source>
</evidence>
<dbReference type="EMBL" id="HBFX01018176">
    <property type="protein sequence ID" value="CAD8956477.1"/>
    <property type="molecule type" value="Transcribed_RNA"/>
</dbReference>
<reference evidence="2" key="1">
    <citation type="submission" date="2021-01" db="EMBL/GenBank/DDBJ databases">
        <authorList>
            <person name="Corre E."/>
            <person name="Pelletier E."/>
            <person name="Niang G."/>
            <person name="Scheremetjew M."/>
            <person name="Finn R."/>
            <person name="Kale V."/>
            <person name="Holt S."/>
            <person name="Cochrane G."/>
            <person name="Meng A."/>
            <person name="Brown T."/>
            <person name="Cohen L."/>
        </authorList>
    </citation>
    <scope>NUCLEOTIDE SEQUENCE</scope>
    <source>
        <strain evidence="2">CCMP644</strain>
    </source>
</reference>
<feature type="region of interest" description="Disordered" evidence="1">
    <location>
        <begin position="410"/>
        <end position="437"/>
    </location>
</feature>
<protein>
    <recommendedName>
        <fullName evidence="3">Mono(ADP-ribosyl)transferase</fullName>
    </recommendedName>
</protein>
<feature type="region of interest" description="Disordered" evidence="1">
    <location>
        <begin position="1"/>
        <end position="48"/>
    </location>
</feature>
<feature type="region of interest" description="Disordered" evidence="1">
    <location>
        <begin position="465"/>
        <end position="484"/>
    </location>
</feature>
<dbReference type="AlphaFoldDB" id="A0A7S1DTB1"/>
<gene>
    <name evidence="2" type="ORF">HAND00432_LOCUS11015</name>
</gene>
<dbReference type="Gene3D" id="3.90.176.10">
    <property type="entry name" value="Toxin ADP-ribosyltransferase, Chain A, domain 1"/>
    <property type="match status" value="1"/>
</dbReference>
<evidence type="ECO:0008006" key="3">
    <source>
        <dbReference type="Google" id="ProtNLM"/>
    </source>
</evidence>
<sequence length="808" mass="90215">MESSPSASTNASWCGEPANSRDGSDNDNDNGCGGAHARSRCGSPSSYNQETAIHRDSMRDGALDAPFQVSTMNSVGADNEDKRGEEQVCVSGTSMGQPASLVHAQSMDGFWCFVCFPMGPYFCGCYRQTAFNQDSFMMKGCCFMWIFPVCPFTETWERLPGTNKFFKLDNHKKKDMGEFGYGDRGFACSGCIARCRIGEGPPPNQVQPLQVQPLPLREVQSRAPAAPPRDTAAMALIPKAVAHGNLVQLRCSDAQLVKSQLGDYLGRGVSIIKMHRGFTKARNAHYNVGQLSNSCGPNPITFRVDGGADSCFLWVHGDPEQKQLTLVHGHATENNHVCVWNDVQFKPGFSRWIFHDDGTVSPDPSTCSDKTRAFAHSFVIGYHSREKHARLVKRGDKNAWRLTVIKVENEGERRESEAQREREAHESKKQDEEEERRRLAAQLEMERQNHANKEAEMREALERREAEMQGKLKEERRRYEEAKKQQERDKLALKAELQDAKSPGLHTAVNMVAGAISNQIQMFKESKYATIRLILGSPERSDLKECVGLEDPFEFGELMKNPLKAMKQEWLANGSEDDLANFDYVVKGTVEPDEFPGHVKESLRTGVYHGGKIEDGEFDTGHDGMDLKDFSNHESSRAAGLQDHHVAAIRLYTSSSYPLYNQPMREGKSPHPIRVTMYCLAEGLKMLRKVGAKMDPEGYAKTKYLWRGMKDREIDLEVFKVRGGTELAPMSTTSSREVADSYAGVGQEGHTSLLFRYTTKALSRGVLIDYLSMYPKEKVKAAPRASVLTRLPAGERGGVALCLLTLYS</sequence>
<dbReference type="SUPFAM" id="SSF56399">
    <property type="entry name" value="ADP-ribosylation"/>
    <property type="match status" value="1"/>
</dbReference>
<accession>A0A7S1DTB1</accession>
<evidence type="ECO:0000313" key="2">
    <source>
        <dbReference type="EMBL" id="CAD8956477.1"/>
    </source>
</evidence>
<organism evidence="2">
    <name type="scientific">Hemiselmis andersenii</name>
    <name type="common">Cryptophyte alga</name>
    <dbReference type="NCBI Taxonomy" id="464988"/>
    <lineage>
        <taxon>Eukaryota</taxon>
        <taxon>Cryptophyceae</taxon>
        <taxon>Cryptomonadales</taxon>
        <taxon>Hemiselmidaceae</taxon>
        <taxon>Hemiselmis</taxon>
    </lineage>
</organism>